<protein>
    <submittedName>
        <fullName evidence="2">Uncharacterized protein</fullName>
    </submittedName>
</protein>
<keyword evidence="3" id="KW-1185">Reference proteome</keyword>
<dbReference type="RefSeq" id="WP_011795461.1">
    <property type="nucleotide sequence ID" value="NZ_CP023687.1"/>
</dbReference>
<dbReference type="Proteomes" id="UP001242732">
    <property type="component" value="Chromosome"/>
</dbReference>
<evidence type="ECO:0000313" key="3">
    <source>
        <dbReference type="Proteomes" id="UP001242732"/>
    </source>
</evidence>
<name>A0ABY9AVI6_PARCI</name>
<keyword evidence="1" id="KW-0175">Coiled coil</keyword>
<sequence length="200" mass="22433">MAQRFGRNQRRRAREALQAAQQLAETRLEAARGQASRAEKMRQEVHALEDVLDEAREMLGTSIALPPKHAGRHPFGRAGGDFEAVPRPGPQMRMDVDDITANVAKEDATLKVQRMCTLLVDLESRPPGSRDLDSQIHMRVTLDGGDVVYAISEDALYRAPTDWLERRLGMEIARQLAQVLARVRRQEGAKKPAQAGWYRA</sequence>
<dbReference type="EMBL" id="CP127363">
    <property type="protein sequence ID" value="WIY50810.1"/>
    <property type="molecule type" value="Genomic_DNA"/>
</dbReference>
<reference evidence="2 3" key="1">
    <citation type="submission" date="2023-06" db="EMBL/GenBank/DDBJ databases">
        <authorList>
            <person name="Ham H."/>
            <person name="Park D.S."/>
        </authorList>
    </citation>
    <scope>NUCLEOTIDE SEQUENCE [LARGE SCALE GENOMIC DNA]</scope>
    <source>
        <strain evidence="2 3">KACC 17005</strain>
    </source>
</reference>
<evidence type="ECO:0000313" key="2">
    <source>
        <dbReference type="EMBL" id="WIY50810.1"/>
    </source>
</evidence>
<evidence type="ECO:0000256" key="1">
    <source>
        <dbReference type="SAM" id="Coils"/>
    </source>
</evidence>
<accession>A0ABY9AVI6</accession>
<organism evidence="2 3">
    <name type="scientific">Paracidovorax citrulli</name>
    <name type="common">Acidovorax citrulli</name>
    <dbReference type="NCBI Taxonomy" id="80869"/>
    <lineage>
        <taxon>Bacteria</taxon>
        <taxon>Pseudomonadati</taxon>
        <taxon>Pseudomonadota</taxon>
        <taxon>Betaproteobacteria</taxon>
        <taxon>Burkholderiales</taxon>
        <taxon>Comamonadaceae</taxon>
        <taxon>Paracidovorax</taxon>
    </lineage>
</organism>
<gene>
    <name evidence="2" type="ORF">QRO08_09695</name>
</gene>
<feature type="coiled-coil region" evidence="1">
    <location>
        <begin position="14"/>
        <end position="58"/>
    </location>
</feature>
<proteinExistence type="predicted"/>